<evidence type="ECO:0000256" key="8">
    <source>
        <dbReference type="ARBA" id="ARBA00023125"/>
    </source>
</evidence>
<accession>A0A2L0ILY0</accession>
<keyword evidence="4" id="KW-0547">Nucleotide-binding</keyword>
<evidence type="ECO:0000256" key="9">
    <source>
        <dbReference type="ARBA" id="ARBA00023235"/>
    </source>
</evidence>
<dbReference type="InterPro" id="IPR027417">
    <property type="entry name" value="P-loop_NTPase"/>
</dbReference>
<comment type="similarity">
    <text evidence="1">Belongs to the helicase family. DnaB subfamily.</text>
</comment>
<dbReference type="InterPro" id="IPR007693">
    <property type="entry name" value="DNA_helicase_DnaB-like_N"/>
</dbReference>
<dbReference type="Gene3D" id="3.10.28.10">
    <property type="entry name" value="Homing endonucleases"/>
    <property type="match status" value="1"/>
</dbReference>
<dbReference type="EMBL" id="CP026377">
    <property type="protein sequence ID" value="AUX95504.1"/>
    <property type="molecule type" value="Genomic_DNA"/>
</dbReference>
<evidence type="ECO:0000256" key="6">
    <source>
        <dbReference type="ARBA" id="ARBA00022806"/>
    </source>
</evidence>
<evidence type="ECO:0000259" key="14">
    <source>
        <dbReference type="PROSITE" id="PS50819"/>
    </source>
</evidence>
<feature type="domain" description="SF4 helicase" evidence="15">
    <location>
        <begin position="541"/>
        <end position="774"/>
    </location>
</feature>
<evidence type="ECO:0000256" key="10">
    <source>
        <dbReference type="ARBA" id="ARBA00044940"/>
    </source>
</evidence>
<dbReference type="AlphaFoldDB" id="A0A2L0ILY0"/>
<evidence type="ECO:0000259" key="15">
    <source>
        <dbReference type="PROSITE" id="PS51199"/>
    </source>
</evidence>
<dbReference type="InterPro" id="IPR016136">
    <property type="entry name" value="DNA_helicase_N/primase_C"/>
</dbReference>
<dbReference type="SUPFAM" id="SSF55608">
    <property type="entry name" value="Homing endonucleases"/>
    <property type="match status" value="1"/>
</dbReference>
<keyword evidence="9" id="KW-0413">Isomerase</keyword>
<evidence type="ECO:0000256" key="3">
    <source>
        <dbReference type="ARBA" id="ARBA00022705"/>
    </source>
</evidence>
<dbReference type="PANTHER" id="PTHR30153:SF2">
    <property type="entry name" value="REPLICATIVE DNA HELICASE"/>
    <property type="match status" value="1"/>
</dbReference>
<keyword evidence="3" id="KW-0235">DNA replication</keyword>
<keyword evidence="5" id="KW-0378">Hydrolase</keyword>
<reference evidence="16 17" key="1">
    <citation type="submission" date="2018-01" db="EMBL/GenBank/DDBJ databases">
        <title>Complete and assembled Genome of Pantoea gaviniae DSM22758T.</title>
        <authorList>
            <person name="Stevens M.J.A."/>
            <person name="Zurfluh K."/>
            <person name="Stephan R."/>
        </authorList>
    </citation>
    <scope>NUCLEOTIDE SEQUENCE [LARGE SCALE GENOMIC DNA]</scope>
    <source>
        <strain evidence="16 17">DSM 22758</strain>
    </source>
</reference>
<dbReference type="SUPFAM" id="SSF51294">
    <property type="entry name" value="Hedgehog/intein (Hint) domain"/>
    <property type="match status" value="1"/>
</dbReference>
<evidence type="ECO:0000256" key="7">
    <source>
        <dbReference type="ARBA" id="ARBA00022840"/>
    </source>
</evidence>
<evidence type="ECO:0000256" key="2">
    <source>
        <dbReference type="ARBA" id="ARBA00022515"/>
    </source>
</evidence>
<protein>
    <recommendedName>
        <fullName evidence="11">DNA 5'-3' helicase</fullName>
        <ecNumber evidence="11">5.6.2.3</ecNumber>
    </recommendedName>
    <alternativeName>
        <fullName evidence="12">DNA 5'-3' helicase DnaB</fullName>
    </alternativeName>
</protein>
<dbReference type="SMART" id="SM00306">
    <property type="entry name" value="HintN"/>
    <property type="match status" value="1"/>
</dbReference>
<evidence type="ECO:0000256" key="5">
    <source>
        <dbReference type="ARBA" id="ARBA00022801"/>
    </source>
</evidence>
<dbReference type="PROSITE" id="PS50819">
    <property type="entry name" value="INTEIN_ENDONUCLEASE"/>
    <property type="match status" value="1"/>
</dbReference>
<evidence type="ECO:0000256" key="13">
    <source>
        <dbReference type="ARBA" id="ARBA00048954"/>
    </source>
</evidence>
<evidence type="ECO:0000313" key="17">
    <source>
        <dbReference type="Proteomes" id="UP000238365"/>
    </source>
</evidence>
<dbReference type="Pfam" id="PF00772">
    <property type="entry name" value="DnaB"/>
    <property type="match status" value="1"/>
</dbReference>
<dbReference type="InterPro" id="IPR027434">
    <property type="entry name" value="Homing_endonucl"/>
</dbReference>
<dbReference type="GO" id="GO:0003677">
    <property type="term" value="F:DNA binding"/>
    <property type="evidence" value="ECO:0007669"/>
    <property type="project" value="UniProtKB-KW"/>
</dbReference>
<dbReference type="InterPro" id="IPR006142">
    <property type="entry name" value="INTEIN"/>
</dbReference>
<keyword evidence="8" id="KW-0238">DNA-binding</keyword>
<feature type="domain" description="DOD-type homing endonuclease" evidence="14">
    <location>
        <begin position="318"/>
        <end position="447"/>
    </location>
</feature>
<evidence type="ECO:0000256" key="1">
    <source>
        <dbReference type="ARBA" id="ARBA00008428"/>
    </source>
</evidence>
<dbReference type="GO" id="GO:0006269">
    <property type="term" value="P:DNA replication, synthesis of primer"/>
    <property type="evidence" value="ECO:0007669"/>
    <property type="project" value="UniProtKB-KW"/>
</dbReference>
<dbReference type="InterPro" id="IPR003587">
    <property type="entry name" value="Hint_dom_N"/>
</dbReference>
<organism evidence="16 17">
    <name type="scientific">Mixta gaviniae</name>
    <dbReference type="NCBI Taxonomy" id="665914"/>
    <lineage>
        <taxon>Bacteria</taxon>
        <taxon>Pseudomonadati</taxon>
        <taxon>Pseudomonadota</taxon>
        <taxon>Gammaproteobacteria</taxon>
        <taxon>Enterobacterales</taxon>
        <taxon>Erwiniaceae</taxon>
        <taxon>Mixta</taxon>
    </lineage>
</organism>
<evidence type="ECO:0000256" key="12">
    <source>
        <dbReference type="ARBA" id="ARBA00045002"/>
    </source>
</evidence>
<keyword evidence="6 16" id="KW-0347">Helicase</keyword>
<dbReference type="InterPro" id="IPR007694">
    <property type="entry name" value="DNA_helicase_DnaB-like_C"/>
</dbReference>
<dbReference type="GO" id="GO:0043139">
    <property type="term" value="F:5'-3' DNA helicase activity"/>
    <property type="evidence" value="ECO:0007669"/>
    <property type="project" value="UniProtKB-EC"/>
</dbReference>
<dbReference type="InterPro" id="IPR004042">
    <property type="entry name" value="Intein_endonuc_central"/>
</dbReference>
<dbReference type="GO" id="GO:0005829">
    <property type="term" value="C:cytosol"/>
    <property type="evidence" value="ECO:0007669"/>
    <property type="project" value="TreeGrafter"/>
</dbReference>
<proteinExistence type="inferred from homology"/>
<dbReference type="Proteomes" id="UP000238365">
    <property type="component" value="Chromosome"/>
</dbReference>
<dbReference type="Pfam" id="PF14528">
    <property type="entry name" value="LAGLIDADG_3"/>
    <property type="match status" value="1"/>
</dbReference>
<dbReference type="Gene3D" id="3.40.50.300">
    <property type="entry name" value="P-loop containing nucleotide triphosphate hydrolases"/>
    <property type="match status" value="2"/>
</dbReference>
<dbReference type="PRINTS" id="PR00379">
    <property type="entry name" value="INTEIN"/>
</dbReference>
<dbReference type="Pfam" id="PF03796">
    <property type="entry name" value="DnaB_C"/>
    <property type="match status" value="1"/>
</dbReference>
<evidence type="ECO:0000256" key="4">
    <source>
        <dbReference type="ARBA" id="ARBA00022741"/>
    </source>
</evidence>
<dbReference type="Gene3D" id="1.10.860.10">
    <property type="entry name" value="DNAb Helicase, Chain A"/>
    <property type="match status" value="1"/>
</dbReference>
<keyword evidence="7" id="KW-0067">ATP-binding</keyword>
<dbReference type="GO" id="GO:0016539">
    <property type="term" value="P:intein-mediated protein splicing"/>
    <property type="evidence" value="ECO:0007669"/>
    <property type="project" value="InterPro"/>
</dbReference>
<dbReference type="PANTHER" id="PTHR30153">
    <property type="entry name" value="REPLICATIVE DNA HELICASE DNAB"/>
    <property type="match status" value="1"/>
</dbReference>
<dbReference type="GO" id="GO:0004519">
    <property type="term" value="F:endonuclease activity"/>
    <property type="evidence" value="ECO:0007669"/>
    <property type="project" value="InterPro"/>
</dbReference>
<dbReference type="InterPro" id="IPR004860">
    <property type="entry name" value="LAGLIDADG_dom"/>
</dbReference>
<dbReference type="KEGG" id="pgz:C2E15_15040"/>
<keyword evidence="17" id="KW-1185">Reference proteome</keyword>
<comment type="function">
    <text evidence="10">The intein is an endonuclease.</text>
</comment>
<sequence>MLDGGEERSQKVLAMLKPESFYNKAHGAIFEAVRDLLKRNQPVDLLTVSDELGRRGLLEQTGGFAYLAEISKGVPSVANIVHYAAAVRDCAMERYAISKLAEATEMLYTRSTMNAVEKLEAVSTLTSQISDYAKTGNRRGARALIDVMDDWLREVEGRFDNTGAHRGLSTGIPSLDAMLEPKGLVKGSLFVIGARPKMGKAMALDAKILLQDGTWTTHGEIKVGQKVASVDGSASLVTGVFPQGVRKMYQVTFEDGRTVKAADSHLWEISSSKFDGNRIVDTEKLEEMLQRVRYQGRLCIPSLSGDFGASADHVDGWVLGALLGDGSLTKSVKFTNSEDYVLSRMAASVAPLNLCHVGGNDYTITHHRGCKNPLLDKLREYGLVGRTAQEKEIPESIFSAEKETRIGVLIGLLETDGWVEKFGCIRFSSASKKLSQGVVKLVHSLGGTARETMRTDISYTYKGETLQGLDAQMVSMKLPDEILECIKSPRLRANLGINRLGNRGVGIKSVIEIEPEECLCIMVSHPRHLYVTDGYIVTHNTTLYSQMAINTAMREKLPAVLFSLEMPDKQIFERMVGQASGVNTDIFYRGSDNDTDFALANGHAMELVQSGNLFIDDTPGITLAHIVAESRRIKREKGAVGMVMVDYLTLMTGEKADRNDLSFGLITKGLKNLAKELGCVVVLLTQLNRDLEKRTNKRPLPSDSRDTGQIEQDCDYWLGIYREGAYDENYPQHETELLLRLNRHGKTGVVYAEQKNGAIYDADQLAYQAKAAEREAKPQKRGGF</sequence>
<dbReference type="GO" id="GO:0016787">
    <property type="term" value="F:hydrolase activity"/>
    <property type="evidence" value="ECO:0007669"/>
    <property type="project" value="UniProtKB-KW"/>
</dbReference>
<dbReference type="PROSITE" id="PS51199">
    <property type="entry name" value="SF4_HELICASE"/>
    <property type="match status" value="1"/>
</dbReference>
<dbReference type="InterPro" id="IPR036185">
    <property type="entry name" value="DNA_heli_DnaB-like_N_sf"/>
</dbReference>
<dbReference type="InterPro" id="IPR036844">
    <property type="entry name" value="Hint_dom_sf"/>
</dbReference>
<dbReference type="GO" id="GO:1990077">
    <property type="term" value="C:primosome complex"/>
    <property type="evidence" value="ECO:0007669"/>
    <property type="project" value="UniProtKB-KW"/>
</dbReference>
<dbReference type="GO" id="GO:0005524">
    <property type="term" value="F:ATP binding"/>
    <property type="evidence" value="ECO:0007669"/>
    <property type="project" value="UniProtKB-KW"/>
</dbReference>
<comment type="catalytic activity">
    <reaction evidence="13">
        <text>ATP + H2O = ADP + phosphate + H(+)</text>
        <dbReference type="Rhea" id="RHEA:13065"/>
        <dbReference type="ChEBI" id="CHEBI:15377"/>
        <dbReference type="ChEBI" id="CHEBI:15378"/>
        <dbReference type="ChEBI" id="CHEBI:30616"/>
        <dbReference type="ChEBI" id="CHEBI:43474"/>
        <dbReference type="ChEBI" id="CHEBI:456216"/>
        <dbReference type="EC" id="5.6.2.3"/>
    </reaction>
</comment>
<evidence type="ECO:0000313" key="16">
    <source>
        <dbReference type="EMBL" id="AUX95504.1"/>
    </source>
</evidence>
<dbReference type="SUPFAM" id="SSF52540">
    <property type="entry name" value="P-loop containing nucleoside triphosphate hydrolases"/>
    <property type="match status" value="1"/>
</dbReference>
<dbReference type="SUPFAM" id="SSF48024">
    <property type="entry name" value="N-terminal domain of DnaB helicase"/>
    <property type="match status" value="1"/>
</dbReference>
<gene>
    <name evidence="16" type="ORF">C2E15_15040</name>
</gene>
<dbReference type="EC" id="5.6.2.3" evidence="11"/>
<evidence type="ECO:0000256" key="11">
    <source>
        <dbReference type="ARBA" id="ARBA00044969"/>
    </source>
</evidence>
<keyword evidence="2" id="KW-0639">Primosome</keyword>
<dbReference type="Gene3D" id="2.170.16.10">
    <property type="entry name" value="Hedgehog/Intein (Hint) domain"/>
    <property type="match status" value="1"/>
</dbReference>
<name>A0A2L0ILY0_9GAMM</name>